<sequence>MERRTLSEHLTTASPGGDEHVAATVNAVALGCTSMTPHSYPDSPRREEMIRTLRTVFDAGVNFFDTSEIQGPHTGEQMLGDALGNRGVVCTKFGWEIADGTPTGNLNSRPEVIRASAEGSLRRLQRERLDVLMQHRVDPEVPIEDVAGTVGELVAEGKVARLGLCEASPDTIRRAHAVHPVSAVQYEYSIWSREPEKELLDLCDELGIAFMAYSPLGKGMLAGTAQANDDASSPRLHSANFATNQRFAQQLADYAATLDRTPAQLALGWLLAQRHFVFPVAGSTNPGRIIANAETTALRPDEVDHVNQLFDAATIAGKRYTDKHLSFVED</sequence>
<organism evidence="3 4">
    <name type="scientific">Corynebacterium incognita</name>
    <dbReference type="NCBI Taxonomy" id="2754725"/>
    <lineage>
        <taxon>Bacteria</taxon>
        <taxon>Bacillati</taxon>
        <taxon>Actinomycetota</taxon>
        <taxon>Actinomycetes</taxon>
        <taxon>Mycobacteriales</taxon>
        <taxon>Corynebacteriaceae</taxon>
        <taxon>Corynebacterium</taxon>
    </lineage>
</organism>
<dbReference type="GO" id="GO:0005737">
    <property type="term" value="C:cytoplasm"/>
    <property type="evidence" value="ECO:0007669"/>
    <property type="project" value="TreeGrafter"/>
</dbReference>
<dbReference type="PROSITE" id="PS51257">
    <property type="entry name" value="PROKAR_LIPOPROTEIN"/>
    <property type="match status" value="1"/>
</dbReference>
<feature type="domain" description="NADP-dependent oxidoreductase" evidence="2">
    <location>
        <begin position="42"/>
        <end position="308"/>
    </location>
</feature>
<keyword evidence="1" id="KW-0560">Oxidoreductase</keyword>
<dbReference type="InterPro" id="IPR023210">
    <property type="entry name" value="NADP_OxRdtase_dom"/>
</dbReference>
<dbReference type="KEGG" id="cik:H0194_07155"/>
<evidence type="ECO:0000313" key="4">
    <source>
        <dbReference type="Proteomes" id="UP000515743"/>
    </source>
</evidence>
<name>A0A7G7CMP5_9CORY</name>
<dbReference type="InterPro" id="IPR036812">
    <property type="entry name" value="NAD(P)_OxRdtase_dom_sf"/>
</dbReference>
<dbReference type="AlphaFoldDB" id="A0A7G7CMP5"/>
<proteinExistence type="predicted"/>
<keyword evidence="4" id="KW-1185">Reference proteome</keyword>
<evidence type="ECO:0000259" key="2">
    <source>
        <dbReference type="Pfam" id="PF00248"/>
    </source>
</evidence>
<dbReference type="PANTHER" id="PTHR43625">
    <property type="entry name" value="AFLATOXIN B1 ALDEHYDE REDUCTASE"/>
    <property type="match status" value="1"/>
</dbReference>
<dbReference type="Gene3D" id="3.20.20.100">
    <property type="entry name" value="NADP-dependent oxidoreductase domain"/>
    <property type="match status" value="1"/>
</dbReference>
<dbReference type="InterPro" id="IPR050791">
    <property type="entry name" value="Aldo-Keto_reductase"/>
</dbReference>
<evidence type="ECO:0000313" key="3">
    <source>
        <dbReference type="EMBL" id="QNE88861.1"/>
    </source>
</evidence>
<accession>A0A7G7CMP5</accession>
<evidence type="ECO:0000256" key="1">
    <source>
        <dbReference type="ARBA" id="ARBA00023002"/>
    </source>
</evidence>
<protein>
    <submittedName>
        <fullName evidence="3">Aldo/keto reductase</fullName>
    </submittedName>
</protein>
<dbReference type="Pfam" id="PF00248">
    <property type="entry name" value="Aldo_ket_red"/>
    <property type="match status" value="1"/>
</dbReference>
<dbReference type="GO" id="GO:0016491">
    <property type="term" value="F:oxidoreductase activity"/>
    <property type="evidence" value="ECO:0007669"/>
    <property type="project" value="UniProtKB-KW"/>
</dbReference>
<gene>
    <name evidence="3" type="ORF">H0194_07155</name>
</gene>
<dbReference type="Proteomes" id="UP000515743">
    <property type="component" value="Chromosome"/>
</dbReference>
<dbReference type="PANTHER" id="PTHR43625:SF77">
    <property type="entry name" value="ALDO-KETO REDUCTASE"/>
    <property type="match status" value="1"/>
</dbReference>
<dbReference type="EMBL" id="CP059404">
    <property type="protein sequence ID" value="QNE88861.1"/>
    <property type="molecule type" value="Genomic_DNA"/>
</dbReference>
<dbReference type="SUPFAM" id="SSF51430">
    <property type="entry name" value="NAD(P)-linked oxidoreductase"/>
    <property type="match status" value="1"/>
</dbReference>
<reference evidence="3 4" key="1">
    <citation type="submission" date="2020-07" db="EMBL/GenBank/DDBJ databases">
        <title>Complete genome and description of Corynebacterium incognita strain Marseille-Q3630 sp. nov.</title>
        <authorList>
            <person name="Boxberger M."/>
        </authorList>
    </citation>
    <scope>NUCLEOTIDE SEQUENCE [LARGE SCALE GENOMIC DNA]</scope>
    <source>
        <strain evidence="3 4">Marseille-Q3630</strain>
    </source>
</reference>
<dbReference type="RefSeq" id="WP_185175250.1">
    <property type="nucleotide sequence ID" value="NZ_CP059404.1"/>
</dbReference>